<dbReference type="PROSITE" id="PS50950">
    <property type="entry name" value="ZF_THAP"/>
    <property type="match status" value="1"/>
</dbReference>
<dbReference type="GO" id="GO:0043565">
    <property type="term" value="F:sequence-specific DNA binding"/>
    <property type="evidence" value="ECO:0007669"/>
    <property type="project" value="InterPro"/>
</dbReference>
<dbReference type="PANTHER" id="PTHR46600">
    <property type="entry name" value="THAP DOMAIN-CONTAINING"/>
    <property type="match status" value="1"/>
</dbReference>
<dbReference type="SMART" id="SM00692">
    <property type="entry name" value="DM3"/>
    <property type="match status" value="1"/>
</dbReference>
<proteinExistence type="inferred from homology"/>
<evidence type="ECO:0000256" key="8">
    <source>
        <dbReference type="ARBA" id="ARBA00023125"/>
    </source>
</evidence>
<reference evidence="14" key="2">
    <citation type="journal article" date="2023" name="BMC Genomics">
        <title>Pest status, molecular evolution, and epigenetic factors derived from the genome assembly of Frankliniella fusca, a thysanopteran phytovirus vector.</title>
        <authorList>
            <person name="Catto M.A."/>
            <person name="Labadie P.E."/>
            <person name="Jacobson A.L."/>
            <person name="Kennedy G.G."/>
            <person name="Srinivasan R."/>
            <person name="Hunt B.G."/>
        </authorList>
    </citation>
    <scope>NUCLEOTIDE SEQUENCE</scope>
    <source>
        <strain evidence="14">PL_HMW_Pooled</strain>
    </source>
</reference>
<comment type="subcellular location">
    <subcellularLocation>
        <location evidence="1">Nucleus</location>
        <location evidence="1">Nucleoplasm</location>
    </subcellularLocation>
</comment>
<evidence type="ECO:0000256" key="2">
    <source>
        <dbReference type="ARBA" id="ARBA00006177"/>
    </source>
</evidence>
<evidence type="ECO:0000256" key="5">
    <source>
        <dbReference type="ARBA" id="ARBA00022833"/>
    </source>
</evidence>
<dbReference type="EMBL" id="JAHWGI010001434">
    <property type="protein sequence ID" value="KAK3932285.1"/>
    <property type="molecule type" value="Genomic_DNA"/>
</dbReference>
<keyword evidence="8 12" id="KW-0238">DNA-binding</keyword>
<keyword evidence="11" id="KW-0131">Cell cycle</keyword>
<comment type="caution">
    <text evidence="14">The sequence shown here is derived from an EMBL/GenBank/DDBJ whole genome shotgun (WGS) entry which is preliminary data.</text>
</comment>
<protein>
    <submittedName>
        <fullName evidence="14">DNA transposase</fullName>
    </submittedName>
</protein>
<dbReference type="SUPFAM" id="SSF57716">
    <property type="entry name" value="Glucocorticoid receptor-like (DNA-binding domain)"/>
    <property type="match status" value="1"/>
</dbReference>
<keyword evidence="10" id="KW-0539">Nucleus</keyword>
<dbReference type="Pfam" id="PF05485">
    <property type="entry name" value="THAP"/>
    <property type="match status" value="1"/>
</dbReference>
<keyword evidence="4 12" id="KW-0863">Zinc-finger</keyword>
<evidence type="ECO:0000256" key="6">
    <source>
        <dbReference type="ARBA" id="ARBA00023015"/>
    </source>
</evidence>
<keyword evidence="5" id="KW-0862">Zinc</keyword>
<reference evidence="14" key="1">
    <citation type="submission" date="2021-07" db="EMBL/GenBank/DDBJ databases">
        <authorList>
            <person name="Catto M.A."/>
            <person name="Jacobson A."/>
            <person name="Kennedy G."/>
            <person name="Labadie P."/>
            <person name="Hunt B.G."/>
            <person name="Srinivasan R."/>
        </authorList>
    </citation>
    <scope>NUCLEOTIDE SEQUENCE</scope>
    <source>
        <strain evidence="14">PL_HMW_Pooled</strain>
        <tissue evidence="14">Head</tissue>
    </source>
</reference>
<organism evidence="14 15">
    <name type="scientific">Frankliniella fusca</name>
    <dbReference type="NCBI Taxonomy" id="407009"/>
    <lineage>
        <taxon>Eukaryota</taxon>
        <taxon>Metazoa</taxon>
        <taxon>Ecdysozoa</taxon>
        <taxon>Arthropoda</taxon>
        <taxon>Hexapoda</taxon>
        <taxon>Insecta</taxon>
        <taxon>Pterygota</taxon>
        <taxon>Neoptera</taxon>
        <taxon>Paraneoptera</taxon>
        <taxon>Thysanoptera</taxon>
        <taxon>Terebrantia</taxon>
        <taxon>Thripoidea</taxon>
        <taxon>Thripidae</taxon>
        <taxon>Frankliniella</taxon>
    </lineage>
</organism>
<evidence type="ECO:0000256" key="12">
    <source>
        <dbReference type="PROSITE-ProRule" id="PRU00309"/>
    </source>
</evidence>
<feature type="domain" description="THAP-type" evidence="13">
    <location>
        <begin position="1"/>
        <end position="81"/>
    </location>
</feature>
<dbReference type="InterPro" id="IPR006612">
    <property type="entry name" value="THAP_Znf"/>
</dbReference>
<dbReference type="Gene3D" id="6.20.210.20">
    <property type="entry name" value="THAP domain"/>
    <property type="match status" value="1"/>
</dbReference>
<dbReference type="SMART" id="SM00980">
    <property type="entry name" value="THAP"/>
    <property type="match status" value="1"/>
</dbReference>
<dbReference type="InterPro" id="IPR026516">
    <property type="entry name" value="THAP1/10"/>
</dbReference>
<accession>A0AAE1LUJ2</accession>
<evidence type="ECO:0000259" key="13">
    <source>
        <dbReference type="PROSITE" id="PS50950"/>
    </source>
</evidence>
<keyword evidence="6" id="KW-0805">Transcription regulation</keyword>
<gene>
    <name evidence="14" type="ORF">KUF71_011613</name>
</gene>
<keyword evidence="3" id="KW-0479">Metal-binding</keyword>
<evidence type="ECO:0000313" key="14">
    <source>
        <dbReference type="EMBL" id="KAK3932285.1"/>
    </source>
</evidence>
<dbReference type="InterPro" id="IPR038441">
    <property type="entry name" value="THAP_Znf_sf"/>
</dbReference>
<keyword evidence="7" id="KW-0175">Coiled coil</keyword>
<dbReference type="PANTHER" id="PTHR46600:SF1">
    <property type="entry name" value="THAP DOMAIN-CONTAINING PROTEIN 1"/>
    <property type="match status" value="1"/>
</dbReference>
<keyword evidence="15" id="KW-1185">Reference proteome</keyword>
<name>A0AAE1LUJ2_9NEOP</name>
<dbReference type="GO" id="GO:0008270">
    <property type="term" value="F:zinc ion binding"/>
    <property type="evidence" value="ECO:0007669"/>
    <property type="project" value="UniProtKB-KW"/>
</dbReference>
<dbReference type="Proteomes" id="UP001219518">
    <property type="component" value="Unassembled WGS sequence"/>
</dbReference>
<evidence type="ECO:0000256" key="1">
    <source>
        <dbReference type="ARBA" id="ARBA00004642"/>
    </source>
</evidence>
<keyword evidence="9" id="KW-0804">Transcription</keyword>
<evidence type="ECO:0000256" key="4">
    <source>
        <dbReference type="ARBA" id="ARBA00022771"/>
    </source>
</evidence>
<evidence type="ECO:0000256" key="7">
    <source>
        <dbReference type="ARBA" id="ARBA00023054"/>
    </source>
</evidence>
<dbReference type="GO" id="GO:0005654">
    <property type="term" value="C:nucleoplasm"/>
    <property type="evidence" value="ECO:0007669"/>
    <property type="project" value="UniProtKB-SubCell"/>
</dbReference>
<dbReference type="AlphaFoldDB" id="A0AAE1LUJ2"/>
<evidence type="ECO:0000256" key="3">
    <source>
        <dbReference type="ARBA" id="ARBA00022723"/>
    </source>
</evidence>
<evidence type="ECO:0000256" key="9">
    <source>
        <dbReference type="ARBA" id="ARBA00023163"/>
    </source>
</evidence>
<comment type="similarity">
    <text evidence="2">Belongs to the THAP1 family.</text>
</comment>
<evidence type="ECO:0000313" key="15">
    <source>
        <dbReference type="Proteomes" id="UP001219518"/>
    </source>
</evidence>
<evidence type="ECO:0000256" key="11">
    <source>
        <dbReference type="ARBA" id="ARBA00023306"/>
    </source>
</evidence>
<evidence type="ECO:0000256" key="10">
    <source>
        <dbReference type="ARBA" id="ARBA00023242"/>
    </source>
</evidence>
<sequence length="359" mass="40495">MVHYCSVPQCGGKWRKGGNHLRFHAFPRNENMRKLWQTSIQRLHRVSESAKVCSKHFKESDYITAPSGYQYLTKSAVPSLNLPKRKRVHDIPLSSNASFSVDNSINVEVLLEDADCLEELNVKQEVKFTPDTELMPQYHALNSPIPDCDSVVLKVEPNDAFIVFSFWTYTLFRVMKALCGNIQTEPSGSISIAIVQVKVLKHYTSCLQKLSTSTKLSSFRKGVVAVDDCKPSIYFCSKLYDECTATDDMLHYSGLKASLPAGTSIVVNLDLLRTNYFENMNVKVESAQVSHCVCGTDVMTQFQASRLVMSNKCFQCLVEMYHILADGIPSKIMIMQSEIFYNCMMLLNVKEGIFLQASL</sequence>